<keyword evidence="3" id="KW-0808">Transferase</keyword>
<evidence type="ECO:0000256" key="1">
    <source>
        <dbReference type="PROSITE-ProRule" id="PRU00339"/>
    </source>
</evidence>
<dbReference type="PANTHER" id="PTHR43685">
    <property type="entry name" value="GLYCOSYLTRANSFERASE"/>
    <property type="match status" value="1"/>
</dbReference>
<dbReference type="InterPro" id="IPR001173">
    <property type="entry name" value="Glyco_trans_2-like"/>
</dbReference>
<evidence type="ECO:0000313" key="3">
    <source>
        <dbReference type="EMBL" id="MFD2671974.1"/>
    </source>
</evidence>
<dbReference type="SUPFAM" id="SSF53448">
    <property type="entry name" value="Nucleotide-diphospho-sugar transferases"/>
    <property type="match status" value="1"/>
</dbReference>
<proteinExistence type="predicted"/>
<dbReference type="Gene3D" id="1.25.40.10">
    <property type="entry name" value="Tetratricopeptide repeat domain"/>
    <property type="match status" value="1"/>
</dbReference>
<evidence type="ECO:0000313" key="4">
    <source>
        <dbReference type="Proteomes" id="UP001597497"/>
    </source>
</evidence>
<evidence type="ECO:0000259" key="2">
    <source>
        <dbReference type="Pfam" id="PF00535"/>
    </source>
</evidence>
<dbReference type="RefSeq" id="WP_379929451.1">
    <property type="nucleotide sequence ID" value="NZ_JBHUMM010000023.1"/>
</dbReference>
<reference evidence="4" key="1">
    <citation type="journal article" date="2019" name="Int. J. Syst. Evol. Microbiol.">
        <title>The Global Catalogue of Microorganisms (GCM) 10K type strain sequencing project: providing services to taxonomists for standard genome sequencing and annotation.</title>
        <authorList>
            <consortium name="The Broad Institute Genomics Platform"/>
            <consortium name="The Broad Institute Genome Sequencing Center for Infectious Disease"/>
            <person name="Wu L."/>
            <person name="Ma J."/>
        </authorList>
    </citation>
    <scope>NUCLEOTIDE SEQUENCE [LARGE SCALE GENOMIC DNA]</scope>
    <source>
        <strain evidence="4">KCTC 33676</strain>
    </source>
</reference>
<dbReference type="InterPro" id="IPR011990">
    <property type="entry name" value="TPR-like_helical_dom_sf"/>
</dbReference>
<dbReference type="InterPro" id="IPR029044">
    <property type="entry name" value="Nucleotide-diphossugar_trans"/>
</dbReference>
<gene>
    <name evidence="3" type="ORF">ACFSUC_10195</name>
</gene>
<dbReference type="GO" id="GO:0016757">
    <property type="term" value="F:glycosyltransferase activity"/>
    <property type="evidence" value="ECO:0007669"/>
    <property type="project" value="UniProtKB-KW"/>
</dbReference>
<dbReference type="Proteomes" id="UP001597497">
    <property type="component" value="Unassembled WGS sequence"/>
</dbReference>
<organism evidence="3 4">
    <name type="scientific">Marinicrinis sediminis</name>
    <dbReference type="NCBI Taxonomy" id="1652465"/>
    <lineage>
        <taxon>Bacteria</taxon>
        <taxon>Bacillati</taxon>
        <taxon>Bacillota</taxon>
        <taxon>Bacilli</taxon>
        <taxon>Bacillales</taxon>
        <taxon>Paenibacillaceae</taxon>
    </lineage>
</organism>
<keyword evidence="4" id="KW-1185">Reference proteome</keyword>
<comment type="caution">
    <text evidence="3">The sequence shown here is derived from an EMBL/GenBank/DDBJ whole genome shotgun (WGS) entry which is preliminary data.</text>
</comment>
<dbReference type="InterPro" id="IPR019734">
    <property type="entry name" value="TPR_rpt"/>
</dbReference>
<feature type="repeat" description="TPR" evidence="1">
    <location>
        <begin position="317"/>
        <end position="350"/>
    </location>
</feature>
<protein>
    <submittedName>
        <fullName evidence="3">Glycosyltransferase</fullName>
        <ecNumber evidence="3">2.4.-.-</ecNumber>
    </submittedName>
</protein>
<dbReference type="EMBL" id="JBHUMM010000023">
    <property type="protein sequence ID" value="MFD2671974.1"/>
    <property type="molecule type" value="Genomic_DNA"/>
</dbReference>
<dbReference type="Gene3D" id="3.90.550.10">
    <property type="entry name" value="Spore Coat Polysaccharide Biosynthesis Protein SpsA, Chain A"/>
    <property type="match status" value="1"/>
</dbReference>
<dbReference type="SUPFAM" id="SSF48452">
    <property type="entry name" value="TPR-like"/>
    <property type="match status" value="1"/>
</dbReference>
<dbReference type="PROSITE" id="PS50005">
    <property type="entry name" value="TPR"/>
    <property type="match status" value="1"/>
</dbReference>
<dbReference type="SMART" id="SM00028">
    <property type="entry name" value="TPR"/>
    <property type="match status" value="2"/>
</dbReference>
<dbReference type="EC" id="2.4.-.-" evidence="3"/>
<keyword evidence="3" id="KW-0328">Glycosyltransferase</keyword>
<sequence>MGSNISAVIPAFNAERYVEEAIQSLLNQTSPVDEIIVIDDCSADSTFEKTQQLSLQHPQIKVWKNTMNQGVSYSRNRGIKMAQSKWILFLDADDAAHPQLVEKHGQKLAMLNVHTDNWILSYSAYQQIDAEGSPLHNPIRAKQLSPSEAFGYEIVRNQVISPSGVIVHKQTVLELNGFNIQRKINEDWELWLKLSERGGFHYIDYPLVRVRRHEHNATNDISKSLEAERDILRGYSYSRLREGIFKRDLPNEQNVADYVSVLFRLDEWDKAYEELSNDHEEHAQICFFRGVYYLYKQELLKAKKHMVACLQINPSHGAAMNNLGVIWALNGSEREAMACFKEALQLQPGYMDAAHNIHQIENKNHLHFSDLKMTTRELRQVLLAYDH</sequence>
<name>A0ABW5RB09_9BACL</name>
<dbReference type="PANTHER" id="PTHR43685:SF2">
    <property type="entry name" value="GLYCOSYLTRANSFERASE 2-LIKE DOMAIN-CONTAINING PROTEIN"/>
    <property type="match status" value="1"/>
</dbReference>
<dbReference type="Pfam" id="PF00535">
    <property type="entry name" value="Glycos_transf_2"/>
    <property type="match status" value="1"/>
</dbReference>
<accession>A0ABW5RB09</accession>
<dbReference type="InterPro" id="IPR050834">
    <property type="entry name" value="Glycosyltransf_2"/>
</dbReference>
<keyword evidence="1" id="KW-0802">TPR repeat</keyword>
<feature type="domain" description="Glycosyltransferase 2-like" evidence="2">
    <location>
        <begin position="6"/>
        <end position="104"/>
    </location>
</feature>
<dbReference type="CDD" id="cd00761">
    <property type="entry name" value="Glyco_tranf_GTA_type"/>
    <property type="match status" value="1"/>
</dbReference>